<dbReference type="AlphaFoldDB" id="G3NLU5"/>
<evidence type="ECO:0000313" key="11">
    <source>
        <dbReference type="Ensembl" id="ENSGACP00000006308.2"/>
    </source>
</evidence>
<evidence type="ECO:0000256" key="6">
    <source>
        <dbReference type="ARBA" id="ARBA00023242"/>
    </source>
</evidence>
<feature type="binding site" evidence="9">
    <location>
        <position position="135"/>
    </location>
    <ligand>
        <name>S-adenosyl-L-methionine</name>
        <dbReference type="ChEBI" id="CHEBI:59789"/>
    </ligand>
</feature>
<reference evidence="11 12" key="1">
    <citation type="journal article" date="2021" name="G3 (Bethesda)">
        <title>Improved contiguity of the threespine stickleback genome using long-read sequencing.</title>
        <authorList>
            <person name="Nath S."/>
            <person name="Shaw D.E."/>
            <person name="White M.A."/>
        </authorList>
    </citation>
    <scope>NUCLEOTIDE SEQUENCE [LARGE SCALE GENOMIC DNA]</scope>
    <source>
        <strain evidence="11 12">Lake Benthic</strain>
    </source>
</reference>
<evidence type="ECO:0000256" key="1">
    <source>
        <dbReference type="ARBA" id="ARBA00004123"/>
    </source>
</evidence>
<dbReference type="Gene3D" id="3.10.330.20">
    <property type="match status" value="1"/>
</dbReference>
<comment type="catalytic activity">
    <reaction evidence="7">
        <text>an adenosine in mRNA + S-adenosyl-L-methionine = an N(1)-methyladenosine in mRNA + S-adenosyl-L-homocysteine + H(+)</text>
        <dbReference type="Rhea" id="RHEA:55392"/>
        <dbReference type="Rhea" id="RHEA-COMP:12414"/>
        <dbReference type="Rhea" id="RHEA-COMP:12415"/>
        <dbReference type="ChEBI" id="CHEBI:15378"/>
        <dbReference type="ChEBI" id="CHEBI:57856"/>
        <dbReference type="ChEBI" id="CHEBI:59789"/>
        <dbReference type="ChEBI" id="CHEBI:74411"/>
        <dbReference type="ChEBI" id="CHEBI:74491"/>
    </reaction>
</comment>
<feature type="binding site" evidence="9">
    <location>
        <begin position="114"/>
        <end position="117"/>
    </location>
    <ligand>
        <name>S-adenosyl-L-methionine</name>
        <dbReference type="ChEBI" id="CHEBI:59789"/>
    </ligand>
</feature>
<dbReference type="GO" id="GO:0031515">
    <property type="term" value="C:tRNA (m1A) methyltransferase complex"/>
    <property type="evidence" value="ECO:0007669"/>
    <property type="project" value="UniProtKB-UniRule"/>
</dbReference>
<feature type="domain" description="tRNA (adenine(58)-N(1))-methyltransferase catalytic subunit TRM61 C-terminal" evidence="10">
    <location>
        <begin position="64"/>
        <end position="201"/>
    </location>
</feature>
<dbReference type="GO" id="GO:0005634">
    <property type="term" value="C:nucleus"/>
    <property type="evidence" value="ECO:0007669"/>
    <property type="project" value="UniProtKB-SubCell"/>
</dbReference>
<comment type="function">
    <text evidence="8">Catalytic subunit of tRNA (adenine-N(1)-)-methyltransferase, which catalyzes the formation of N(1)-methyladenine at position 58 (m1A58) in initiator methionyl-tRNA.</text>
</comment>
<evidence type="ECO:0000256" key="5">
    <source>
        <dbReference type="ARBA" id="ARBA00022694"/>
    </source>
</evidence>
<keyword evidence="2 8" id="KW-0489">Methyltransferase</keyword>
<evidence type="ECO:0000313" key="12">
    <source>
        <dbReference type="Proteomes" id="UP000007635"/>
    </source>
</evidence>
<name>G3NLU5_GASAC</name>
<dbReference type="PANTHER" id="PTHR12133">
    <property type="entry name" value="TRNA (ADENINE(58)-N(1))-METHYLTRANSFERASE"/>
    <property type="match status" value="1"/>
</dbReference>
<comment type="catalytic activity">
    <reaction evidence="8">
        <text>adenosine(58) in tRNA + S-adenosyl-L-methionine = N(1)-methyladenosine(58) in tRNA + S-adenosyl-L-homocysteine + H(+)</text>
        <dbReference type="Rhea" id="RHEA:43152"/>
        <dbReference type="Rhea" id="RHEA-COMP:10365"/>
        <dbReference type="Rhea" id="RHEA-COMP:10366"/>
        <dbReference type="ChEBI" id="CHEBI:15378"/>
        <dbReference type="ChEBI" id="CHEBI:57856"/>
        <dbReference type="ChEBI" id="CHEBI:59789"/>
        <dbReference type="ChEBI" id="CHEBI:74411"/>
        <dbReference type="ChEBI" id="CHEBI:74491"/>
        <dbReference type="EC" id="2.1.1.220"/>
    </reaction>
</comment>
<dbReference type="EC" id="2.1.1.220" evidence="8"/>
<dbReference type="InParanoid" id="G3NLU5"/>
<organism evidence="11 12">
    <name type="scientific">Gasterosteus aculeatus aculeatus</name>
    <name type="common">three-spined stickleback</name>
    <dbReference type="NCBI Taxonomy" id="481459"/>
    <lineage>
        <taxon>Eukaryota</taxon>
        <taxon>Metazoa</taxon>
        <taxon>Chordata</taxon>
        <taxon>Craniata</taxon>
        <taxon>Vertebrata</taxon>
        <taxon>Euteleostomi</taxon>
        <taxon>Actinopterygii</taxon>
        <taxon>Neopterygii</taxon>
        <taxon>Teleostei</taxon>
        <taxon>Neoteleostei</taxon>
        <taxon>Acanthomorphata</taxon>
        <taxon>Eupercaria</taxon>
        <taxon>Perciformes</taxon>
        <taxon>Cottioidei</taxon>
        <taxon>Gasterosteales</taxon>
        <taxon>Gasterosteidae</taxon>
        <taxon>Gasterosteus</taxon>
    </lineage>
</organism>
<dbReference type="InterPro" id="IPR049470">
    <property type="entry name" value="TRM61_C"/>
</dbReference>
<keyword evidence="4 8" id="KW-0949">S-adenosyl-L-methionine</keyword>
<dbReference type="PROSITE" id="PS51620">
    <property type="entry name" value="SAM_TRM61"/>
    <property type="match status" value="1"/>
</dbReference>
<dbReference type="Bgee" id="ENSGACG00000004779">
    <property type="expression patterns" value="Expressed in heart and 10 other cell types or tissues"/>
</dbReference>
<protein>
    <recommendedName>
        <fullName evidence="8">tRNA (adenine(58)-N(1))-methyltransferase catalytic subunit TRMT61A</fullName>
        <ecNumber evidence="8">2.1.1.220</ecNumber>
    </recommendedName>
</protein>
<dbReference type="PANTHER" id="PTHR12133:SF2">
    <property type="entry name" value="TRNA (ADENINE(58)-N(1))-METHYLTRANSFERASE CATALYTIC SUBUNIT TRMT61A"/>
    <property type="match status" value="1"/>
</dbReference>
<keyword evidence="6 8" id="KW-0539">Nucleus</keyword>
<comment type="subcellular location">
    <subcellularLocation>
        <location evidence="1 8">Nucleus</location>
    </subcellularLocation>
</comment>
<dbReference type="GO" id="GO:0160107">
    <property type="term" value="F:tRNA (adenine(58)-N1)-methyltransferase activity"/>
    <property type="evidence" value="ECO:0007669"/>
    <property type="project" value="UniProtKB-EC"/>
</dbReference>
<dbReference type="Proteomes" id="UP000007635">
    <property type="component" value="Chromosome XV"/>
</dbReference>
<evidence type="ECO:0000259" key="10">
    <source>
        <dbReference type="Pfam" id="PF08704"/>
    </source>
</evidence>
<dbReference type="Pfam" id="PF08704">
    <property type="entry name" value="GCD14"/>
    <property type="match status" value="2"/>
</dbReference>
<dbReference type="Ensembl" id="ENSGACT00000006325.2">
    <property type="protein sequence ID" value="ENSGACP00000006308.2"/>
    <property type="gene ID" value="ENSGACG00000004779.2"/>
</dbReference>
<dbReference type="InterPro" id="IPR014816">
    <property type="entry name" value="tRNA_MeTrfase_Gcd14"/>
</dbReference>
<evidence type="ECO:0000256" key="9">
    <source>
        <dbReference type="PIRSR" id="PIRSR017269-1"/>
    </source>
</evidence>
<reference evidence="11" key="3">
    <citation type="submission" date="2025-09" db="UniProtKB">
        <authorList>
            <consortium name="Ensembl"/>
        </authorList>
    </citation>
    <scope>IDENTIFICATION</scope>
</reference>
<keyword evidence="12" id="KW-1185">Reference proteome</keyword>
<dbReference type="InterPro" id="IPR029063">
    <property type="entry name" value="SAM-dependent_MTases_sf"/>
</dbReference>
<comment type="similarity">
    <text evidence="8">Belongs to the class I-like SAM-binding methyltransferase superfamily. TRM61 family.</text>
</comment>
<dbReference type="Gene3D" id="3.40.50.150">
    <property type="entry name" value="Vaccinia Virus protein VP39"/>
    <property type="match status" value="1"/>
</dbReference>
<dbReference type="GeneTree" id="ENSGT00940000154239"/>
<feature type="binding site" evidence="9">
    <location>
        <position position="163"/>
    </location>
    <ligand>
        <name>S-adenosyl-L-methionine</name>
        <dbReference type="ChEBI" id="CHEBI:59789"/>
    </ligand>
</feature>
<dbReference type="PIRSF" id="PIRSF017269">
    <property type="entry name" value="GCD14"/>
    <property type="match status" value="1"/>
</dbReference>
<dbReference type="STRING" id="69293.ENSGACP00000006308"/>
<dbReference type="OMA" id="RPDHRMI"/>
<keyword evidence="5 8" id="KW-0819">tRNA processing</keyword>
<keyword evidence="3 8" id="KW-0808">Transferase</keyword>
<dbReference type="SUPFAM" id="SSF53335">
    <property type="entry name" value="S-adenosyl-L-methionine-dependent methyltransferases"/>
    <property type="match status" value="1"/>
</dbReference>
<reference evidence="11" key="2">
    <citation type="submission" date="2025-08" db="UniProtKB">
        <authorList>
            <consortium name="Ensembl"/>
        </authorList>
    </citation>
    <scope>IDENTIFICATION</scope>
</reference>
<proteinExistence type="inferred from homology"/>
<feature type="binding site" evidence="9">
    <location>
        <position position="181"/>
    </location>
    <ligand>
        <name>S-adenosyl-L-methionine</name>
        <dbReference type="ChEBI" id="CHEBI:59789"/>
    </ligand>
</feature>
<evidence type="ECO:0000256" key="8">
    <source>
        <dbReference type="PIRNR" id="PIRNR017269"/>
    </source>
</evidence>
<sequence>MSFVEYSDLIRDGDVAIVYLGHESMMHVKVKQGAQTQTRYGVIRHSSDLIGRRYGSKVTCSKGGWVYVLHPTPELWTVTLPHRTQILYTTDIATITMMLELKPGCVVCESGTGSGSLSHAILRSVAPTGHLHTVEFHQQRAEKAAEEFKEHGVDGLVTVRNQDVCKDGFGVSGVADAVFLDIPSPWEAVRHAKAAMKRQGQISHTLNVVFVNVWSPGVSCCNVSAGGRVCSFSPCIEQVQRTCEALAEEGFEEISTLEVLLRVHDVRTVYLPLPDFGADLSAQTDDDAAAPTETKPQTPVALKTTTLPREMQGHTGYLTFASKPRT</sequence>
<accession>G3NLU5</accession>
<evidence type="ECO:0000256" key="3">
    <source>
        <dbReference type="ARBA" id="ARBA00022679"/>
    </source>
</evidence>
<dbReference type="FunFam" id="3.10.330.20:FF:000002">
    <property type="entry name" value="tRNA (adenine(58)-N(1))-methyltransferase catalytic subunit TRMT61A"/>
    <property type="match status" value="1"/>
</dbReference>
<feature type="domain" description="tRNA (adenine(58)-N(1))-methyltransferase catalytic subunit TRM61 C-terminal" evidence="10">
    <location>
        <begin position="202"/>
        <end position="322"/>
    </location>
</feature>
<dbReference type="eggNOG" id="KOG2915">
    <property type="taxonomic scope" value="Eukaryota"/>
</dbReference>
<evidence type="ECO:0000256" key="4">
    <source>
        <dbReference type="ARBA" id="ARBA00022691"/>
    </source>
</evidence>
<evidence type="ECO:0000256" key="2">
    <source>
        <dbReference type="ARBA" id="ARBA00022603"/>
    </source>
</evidence>
<dbReference type="GO" id="GO:0030488">
    <property type="term" value="P:tRNA methylation"/>
    <property type="evidence" value="ECO:0007669"/>
    <property type="project" value="InterPro"/>
</dbReference>
<evidence type="ECO:0000256" key="7">
    <source>
        <dbReference type="ARBA" id="ARBA00048481"/>
    </source>
</evidence>